<dbReference type="Proteomes" id="UP001139447">
    <property type="component" value="Unassembled WGS sequence"/>
</dbReference>
<protein>
    <submittedName>
        <fullName evidence="1">Uncharacterized protein</fullName>
    </submittedName>
</protein>
<dbReference type="GO" id="GO:0043683">
    <property type="term" value="P:type IV pilus assembly"/>
    <property type="evidence" value="ECO:0007669"/>
    <property type="project" value="InterPro"/>
</dbReference>
<dbReference type="SUPFAM" id="SSF54523">
    <property type="entry name" value="Pili subunits"/>
    <property type="match status" value="1"/>
</dbReference>
<reference evidence="1" key="1">
    <citation type="submission" date="2022-03" db="EMBL/GenBank/DDBJ databases">
        <authorList>
            <person name="Woo C.Y."/>
        </authorList>
    </citation>
    <scope>NUCLEOTIDE SEQUENCE</scope>
    <source>
        <strain evidence="1">CYS-02</strain>
    </source>
</reference>
<organism evidence="1 2">
    <name type="scientific">Variovorax terrae</name>
    <dbReference type="NCBI Taxonomy" id="2923278"/>
    <lineage>
        <taxon>Bacteria</taxon>
        <taxon>Pseudomonadati</taxon>
        <taxon>Pseudomonadota</taxon>
        <taxon>Betaproteobacteria</taxon>
        <taxon>Burkholderiales</taxon>
        <taxon>Comamonadaceae</taxon>
        <taxon>Variovorax</taxon>
    </lineage>
</organism>
<sequence>MAYPSYVKQIEKGRRNECRAGLLRTMQQQERYFTQQNTYVAFTAGATSAPMAAFSGDGLAKSACTISAQACGSDALTACIQLTATPRQADSSINYLYFDSRNNKQCDLKSNAGTKVADTTICWP</sequence>
<dbReference type="InterPro" id="IPR031982">
    <property type="entry name" value="PilE-like"/>
</dbReference>
<dbReference type="EMBL" id="JALGBI010000001">
    <property type="protein sequence ID" value="MCJ0762805.1"/>
    <property type="molecule type" value="Genomic_DNA"/>
</dbReference>
<gene>
    <name evidence="1" type="ORF">MMF98_06210</name>
</gene>
<accession>A0A9X1VSZ0</accession>
<comment type="caution">
    <text evidence="1">The sequence shown here is derived from an EMBL/GenBank/DDBJ whole genome shotgun (WGS) entry which is preliminary data.</text>
</comment>
<name>A0A9X1VSZ0_9BURK</name>
<dbReference type="AlphaFoldDB" id="A0A9X1VSZ0"/>
<dbReference type="InterPro" id="IPR045584">
    <property type="entry name" value="Pilin-like"/>
</dbReference>
<dbReference type="Pfam" id="PF16732">
    <property type="entry name" value="ComP_DUS"/>
    <property type="match status" value="1"/>
</dbReference>
<keyword evidence="2" id="KW-1185">Reference proteome</keyword>
<evidence type="ECO:0000313" key="2">
    <source>
        <dbReference type="Proteomes" id="UP001139447"/>
    </source>
</evidence>
<dbReference type="Gene3D" id="3.30.700.10">
    <property type="entry name" value="Glycoprotein, Type 4 Pilin"/>
    <property type="match status" value="1"/>
</dbReference>
<proteinExistence type="predicted"/>
<evidence type="ECO:0000313" key="1">
    <source>
        <dbReference type="EMBL" id="MCJ0762805.1"/>
    </source>
</evidence>